<comment type="caution">
    <text evidence="5">The sequence shown here is derived from an EMBL/GenBank/DDBJ whole genome shotgun (WGS) entry which is preliminary data.</text>
</comment>
<keyword evidence="3" id="KW-0804">Transcription</keyword>
<dbReference type="PRINTS" id="PR00038">
    <property type="entry name" value="HTHLUXR"/>
</dbReference>
<dbReference type="Proteomes" id="UP001519325">
    <property type="component" value="Unassembled WGS sequence"/>
</dbReference>
<dbReference type="InterPro" id="IPR036388">
    <property type="entry name" value="WH-like_DNA-bd_sf"/>
</dbReference>
<dbReference type="EMBL" id="JAGGMR010000001">
    <property type="protein sequence ID" value="MBP2193047.1"/>
    <property type="molecule type" value="Genomic_DNA"/>
</dbReference>
<dbReference type="InterPro" id="IPR027417">
    <property type="entry name" value="P-loop_NTPase"/>
</dbReference>
<reference evidence="5 6" key="1">
    <citation type="submission" date="2021-03" db="EMBL/GenBank/DDBJ databases">
        <title>Sequencing the genomes of 1000 actinobacteria strains.</title>
        <authorList>
            <person name="Klenk H.-P."/>
        </authorList>
    </citation>
    <scope>NUCLEOTIDE SEQUENCE [LARGE SCALE GENOMIC DNA]</scope>
    <source>
        <strain evidence="5 6">DSM 45516</strain>
    </source>
</reference>
<dbReference type="Pfam" id="PF25873">
    <property type="entry name" value="WHD_MalT"/>
    <property type="match status" value="1"/>
</dbReference>
<dbReference type="SMART" id="SM00421">
    <property type="entry name" value="HTH_LUXR"/>
    <property type="match status" value="1"/>
</dbReference>
<evidence type="ECO:0000259" key="4">
    <source>
        <dbReference type="PROSITE" id="PS50043"/>
    </source>
</evidence>
<dbReference type="InterPro" id="IPR000792">
    <property type="entry name" value="Tscrpt_reg_LuxR_C"/>
</dbReference>
<evidence type="ECO:0000313" key="6">
    <source>
        <dbReference type="Proteomes" id="UP001519325"/>
    </source>
</evidence>
<dbReference type="PROSITE" id="PS50043">
    <property type="entry name" value="HTH_LUXR_2"/>
    <property type="match status" value="1"/>
</dbReference>
<proteinExistence type="predicted"/>
<name>A0ABS4QMX2_9NOCA</name>
<keyword evidence="1" id="KW-0805">Transcription regulation</keyword>
<accession>A0ABS4QMX2</accession>
<feature type="domain" description="HTH luxR-type" evidence="4">
    <location>
        <begin position="757"/>
        <end position="822"/>
    </location>
</feature>
<protein>
    <submittedName>
        <fullName evidence="5">LuxR family maltose regulon positive regulatory protein</fullName>
    </submittedName>
</protein>
<organism evidence="5 6">
    <name type="scientific">Nocardia goodfellowii</name>
    <dbReference type="NCBI Taxonomy" id="882446"/>
    <lineage>
        <taxon>Bacteria</taxon>
        <taxon>Bacillati</taxon>
        <taxon>Actinomycetota</taxon>
        <taxon>Actinomycetes</taxon>
        <taxon>Mycobacteriales</taxon>
        <taxon>Nocardiaceae</taxon>
        <taxon>Nocardia</taxon>
    </lineage>
</organism>
<evidence type="ECO:0000256" key="3">
    <source>
        <dbReference type="ARBA" id="ARBA00023163"/>
    </source>
</evidence>
<keyword evidence="6" id="KW-1185">Reference proteome</keyword>
<evidence type="ECO:0000256" key="2">
    <source>
        <dbReference type="ARBA" id="ARBA00023125"/>
    </source>
</evidence>
<dbReference type="SUPFAM" id="SSF46894">
    <property type="entry name" value="C-terminal effector domain of the bipartite response regulators"/>
    <property type="match status" value="1"/>
</dbReference>
<dbReference type="PANTHER" id="PTHR44688:SF16">
    <property type="entry name" value="DNA-BINDING TRANSCRIPTIONAL ACTIVATOR DEVR_DOSR"/>
    <property type="match status" value="1"/>
</dbReference>
<dbReference type="SUPFAM" id="SSF52540">
    <property type="entry name" value="P-loop containing nucleoside triphosphate hydrolases"/>
    <property type="match status" value="1"/>
</dbReference>
<dbReference type="InterPro" id="IPR059106">
    <property type="entry name" value="WHD_MalT"/>
</dbReference>
<sequence length="824" mass="87911">MSEESKSAETDIPTFACTTLARPELYERLDAAVATAQGHAVLISAPAGSGKTVLIADWIGSRLHPSRVRSDVRWLTMTRENSGAATLRAALGPSAAGPPALLIIDNAHLITDPPALAYLEHVLTHLPASTTAVISARFAPPLRWHAVEQSQLVTYLRTADLAFTPTRVRQLCAERECVLTDAELGAVMQLTHGWPALVRIAVGHLAAGGDRQTALAELADTPRAVADFLFGECVDELPEQVRRFVVDTSVPATFSAALAEQLTDLDAHQILDGLLRINFPLRHAARGGELWFSYHPMLRTQLLAESRYGARHPEVNRRTADWYSAMNMPMAALPHVLAGTATELVCFLRELGLRVVLDGDGPRLFRQLEQAGTLPVDDPYLWVLRSIDALERRDVGTAVTHLELVCERASNTETLAPHGWIVPLTLAATAATAVATGVGLAEINVPEHLPVTGQADIDSYVALEVAAVLLARGDFHGGRRQLRRGLALAKCVGNHRLVLRSTARLAISIGVLGGVSVARDMAARAVRIASARHLGDSADARAAQSVSSYIGFLRGETGGEASSRQPECGGVVTQLRAVWSGADKYAAAVSLRASSAALLRHARALPAVAGLLLPHVIRALLEVNDAHTVRPLIDQAEGIPGVETGSTLARAIVAAVTEHPKTVLGLVEPILGAPDPVHPVHMVTALLLVAAAHAALRNPVPAKAAVEAALRVAEPDHIVRPFVEITGVVELLDAHTGTFGRHNGYVEQIRHHPAVRRGAAPPRLTVTERTVLHQLPSGQTTQQIAESLGVSINTIKTHLRGIYAKLGTTSRAETLVSARRTGLL</sequence>
<dbReference type="InterPro" id="IPR016032">
    <property type="entry name" value="Sig_transdc_resp-reg_C-effctor"/>
</dbReference>
<evidence type="ECO:0000313" key="5">
    <source>
        <dbReference type="EMBL" id="MBP2193047.1"/>
    </source>
</evidence>
<evidence type="ECO:0000256" key="1">
    <source>
        <dbReference type="ARBA" id="ARBA00023015"/>
    </source>
</evidence>
<gene>
    <name evidence="5" type="ORF">BJ987_005948</name>
</gene>
<dbReference type="RefSeq" id="WP_209896300.1">
    <property type="nucleotide sequence ID" value="NZ_JAGGMR010000001.1"/>
</dbReference>
<dbReference type="PANTHER" id="PTHR44688">
    <property type="entry name" value="DNA-BINDING TRANSCRIPTIONAL ACTIVATOR DEVR_DOSR"/>
    <property type="match status" value="1"/>
</dbReference>
<dbReference type="Gene3D" id="1.10.10.10">
    <property type="entry name" value="Winged helix-like DNA-binding domain superfamily/Winged helix DNA-binding domain"/>
    <property type="match status" value="1"/>
</dbReference>
<dbReference type="Pfam" id="PF00196">
    <property type="entry name" value="GerE"/>
    <property type="match status" value="1"/>
</dbReference>
<dbReference type="CDD" id="cd06170">
    <property type="entry name" value="LuxR_C_like"/>
    <property type="match status" value="1"/>
</dbReference>
<keyword evidence="2" id="KW-0238">DNA-binding</keyword>